<dbReference type="PANTHER" id="PTHR32089:SF112">
    <property type="entry name" value="LYSOZYME-LIKE PROTEIN-RELATED"/>
    <property type="match status" value="1"/>
</dbReference>
<dbReference type="KEGG" id="plyc:GXP70_01735"/>
<accession>A0A6C0FNV2</accession>
<feature type="domain" description="Methyl-accepting transducer" evidence="4">
    <location>
        <begin position="205"/>
        <end position="455"/>
    </location>
</feature>
<keyword evidence="3" id="KW-0472">Membrane</keyword>
<organism evidence="5 6">
    <name type="scientific">Paenibacillus lycopersici</name>
    <dbReference type="NCBI Taxonomy" id="2704462"/>
    <lineage>
        <taxon>Bacteria</taxon>
        <taxon>Bacillati</taxon>
        <taxon>Bacillota</taxon>
        <taxon>Bacilli</taxon>
        <taxon>Bacillales</taxon>
        <taxon>Paenibacillaceae</taxon>
        <taxon>Paenibacillus</taxon>
    </lineage>
</organism>
<proteinExistence type="predicted"/>
<keyword evidence="3" id="KW-1133">Transmembrane helix</keyword>
<dbReference type="Proteomes" id="UP000476064">
    <property type="component" value="Chromosome"/>
</dbReference>
<evidence type="ECO:0000313" key="6">
    <source>
        <dbReference type="Proteomes" id="UP000476064"/>
    </source>
</evidence>
<reference evidence="5 6" key="1">
    <citation type="submission" date="2020-01" db="EMBL/GenBank/DDBJ databases">
        <title>Paenibacillus sp. nov., isolated from tomato rhizosphere.</title>
        <authorList>
            <person name="Weon H.-Y."/>
            <person name="Lee S.A."/>
        </authorList>
    </citation>
    <scope>NUCLEOTIDE SEQUENCE [LARGE SCALE GENOMIC DNA]</scope>
    <source>
        <strain evidence="5 6">12200R-189</strain>
    </source>
</reference>
<gene>
    <name evidence="5" type="ORF">GXP70_01735</name>
</gene>
<name>A0A6C0FNV2_9BACL</name>
<dbReference type="PANTHER" id="PTHR32089">
    <property type="entry name" value="METHYL-ACCEPTING CHEMOTAXIS PROTEIN MCPB"/>
    <property type="match status" value="1"/>
</dbReference>
<dbReference type="GO" id="GO:0016020">
    <property type="term" value="C:membrane"/>
    <property type="evidence" value="ECO:0007669"/>
    <property type="project" value="InterPro"/>
</dbReference>
<evidence type="ECO:0000259" key="4">
    <source>
        <dbReference type="PROSITE" id="PS50111"/>
    </source>
</evidence>
<keyword evidence="3" id="KW-0812">Transmembrane</keyword>
<dbReference type="GO" id="GO:0007165">
    <property type="term" value="P:signal transduction"/>
    <property type="evidence" value="ECO:0007669"/>
    <property type="project" value="UniProtKB-KW"/>
</dbReference>
<dbReference type="Pfam" id="PF00015">
    <property type="entry name" value="MCPsignal"/>
    <property type="match status" value="1"/>
</dbReference>
<evidence type="ECO:0000256" key="1">
    <source>
        <dbReference type="ARBA" id="ARBA00023224"/>
    </source>
</evidence>
<sequence length="490" mass="52178">MKQSETLHSRNKLLVYIIWAMLALGITVDVLTGAPMRSIVILSLVGGITGAAATVLTFKRWLSGYIMYMISAIVTVLTLLLIMTGPIWSTYLLVYVNLGIMTLYSNSRPIAFSAVSGAGMTVYLFLSPYSADLFGDQDMFSLLMYLVLFAAPLYASARFSERLQTEVFAQRESAIQEKNRTQAIVDRVAGSLGTLNAFSSGLKTNIAATSAISGEVTSSFGDITGSIETQTANVTDISASMQMSRQSVASLADLSTEMRELSASSAQLSHEGSGKAETLEKRMNEASDTIRASADLMIELRGQTAAIGDIVEAIKHISAQTNLLALNAAIEAARAGEHGKGFGVVSAEIRKLAESSQHSTEEIETILEMIREKAGDAAEQVDHGRAAIMESSSAAMQVAAALQAIAGNSGEVERQSEEVANAAGDLHLRYAGMADQVAVIAALTGQNMKAIQDIAGSMGTQDARIAEVMNSFLQLDQLTTELSRMAGQEK</sequence>
<keyword evidence="1 2" id="KW-0807">Transducer</keyword>
<feature type="transmembrane region" description="Helical" evidence="3">
    <location>
        <begin position="139"/>
        <end position="157"/>
    </location>
</feature>
<dbReference type="SUPFAM" id="SSF58104">
    <property type="entry name" value="Methyl-accepting chemotaxis protein (MCP) signaling domain"/>
    <property type="match status" value="1"/>
</dbReference>
<evidence type="ECO:0000313" key="5">
    <source>
        <dbReference type="EMBL" id="QHT58826.1"/>
    </source>
</evidence>
<keyword evidence="6" id="KW-1185">Reference proteome</keyword>
<dbReference type="InterPro" id="IPR004089">
    <property type="entry name" value="MCPsignal_dom"/>
</dbReference>
<dbReference type="RefSeq" id="WP_162354896.1">
    <property type="nucleotide sequence ID" value="NZ_CP048209.1"/>
</dbReference>
<evidence type="ECO:0000256" key="3">
    <source>
        <dbReference type="SAM" id="Phobius"/>
    </source>
</evidence>
<dbReference type="PROSITE" id="PS50111">
    <property type="entry name" value="CHEMOTAXIS_TRANSDUC_2"/>
    <property type="match status" value="1"/>
</dbReference>
<dbReference type="AlphaFoldDB" id="A0A6C0FNV2"/>
<feature type="transmembrane region" description="Helical" evidence="3">
    <location>
        <begin position="109"/>
        <end position="127"/>
    </location>
</feature>
<dbReference type="SMART" id="SM00283">
    <property type="entry name" value="MA"/>
    <property type="match status" value="1"/>
</dbReference>
<feature type="transmembrane region" description="Helical" evidence="3">
    <location>
        <begin position="38"/>
        <end position="58"/>
    </location>
</feature>
<feature type="transmembrane region" description="Helical" evidence="3">
    <location>
        <begin position="12"/>
        <end position="32"/>
    </location>
</feature>
<dbReference type="Gene3D" id="1.10.287.950">
    <property type="entry name" value="Methyl-accepting chemotaxis protein"/>
    <property type="match status" value="1"/>
</dbReference>
<evidence type="ECO:0000256" key="2">
    <source>
        <dbReference type="PROSITE-ProRule" id="PRU00284"/>
    </source>
</evidence>
<dbReference type="EMBL" id="CP048209">
    <property type="protein sequence ID" value="QHT58826.1"/>
    <property type="molecule type" value="Genomic_DNA"/>
</dbReference>
<protein>
    <submittedName>
        <fullName evidence="5">Chemotaxis protein</fullName>
    </submittedName>
</protein>
<feature type="transmembrane region" description="Helical" evidence="3">
    <location>
        <begin position="65"/>
        <end position="89"/>
    </location>
</feature>